<feature type="domain" description="Nucleotidyl transferase" evidence="3">
    <location>
        <begin position="8"/>
        <end position="112"/>
    </location>
</feature>
<evidence type="ECO:0000259" key="3">
    <source>
        <dbReference type="Pfam" id="PF00483"/>
    </source>
</evidence>
<dbReference type="RefSeq" id="WP_090164055.1">
    <property type="nucleotide sequence ID" value="NZ_FMWK01000019.1"/>
</dbReference>
<dbReference type="InterPro" id="IPR050065">
    <property type="entry name" value="GlmU-like"/>
</dbReference>
<sequence>MRHKVERAIIMAAGLGSRMRPVTDEIPKPLISVNGKQIICTVIDALIKNGINDISVVIGYKKEAFDALKLLYPNIVLIENPYYKNYNNISSLYCIREKLDKDCIILDGDQIIYNPNILTPYFNLSGYCATWTDSPTNEWVLQEENGIVTSCSRTGGNKGWQLYSISRWSEHDAKLLRKYVVEEFHNANNKNLYWDDIPMFLHSTSFKLGITPITNDDIIEIDCIEELIILDDSYKKYINESVD</sequence>
<evidence type="ECO:0000256" key="2">
    <source>
        <dbReference type="ARBA" id="ARBA00022695"/>
    </source>
</evidence>
<dbReference type="AlphaFoldDB" id="A0A1G5S4W4"/>
<dbReference type="PANTHER" id="PTHR43584">
    <property type="entry name" value="NUCLEOTIDYL TRANSFERASE"/>
    <property type="match status" value="1"/>
</dbReference>
<dbReference type="GO" id="GO:0016779">
    <property type="term" value="F:nucleotidyltransferase activity"/>
    <property type="evidence" value="ECO:0007669"/>
    <property type="project" value="UniProtKB-KW"/>
</dbReference>
<dbReference type="CDD" id="cd02523">
    <property type="entry name" value="PC_cytidylyltransferase"/>
    <property type="match status" value="1"/>
</dbReference>
<keyword evidence="2 4" id="KW-0548">Nucleotidyltransferase</keyword>
<dbReference type="SUPFAM" id="SSF53448">
    <property type="entry name" value="Nucleotide-diphospho-sugar transferases"/>
    <property type="match status" value="1"/>
</dbReference>
<dbReference type="InterPro" id="IPR029044">
    <property type="entry name" value="Nucleotide-diphossugar_trans"/>
</dbReference>
<keyword evidence="1 4" id="KW-0808">Transferase</keyword>
<reference evidence="4 5" key="1">
    <citation type="submission" date="2016-10" db="EMBL/GenBank/DDBJ databases">
        <authorList>
            <person name="de Groot N.N."/>
        </authorList>
    </citation>
    <scope>NUCLEOTIDE SEQUENCE [LARGE SCALE GENOMIC DNA]</scope>
    <source>
        <strain evidence="4 5">DSM 10317</strain>
    </source>
</reference>
<organism evidence="4 5">
    <name type="scientific">Pseudobutyrivibrio xylanivorans</name>
    <dbReference type="NCBI Taxonomy" id="185007"/>
    <lineage>
        <taxon>Bacteria</taxon>
        <taxon>Bacillati</taxon>
        <taxon>Bacillota</taxon>
        <taxon>Clostridia</taxon>
        <taxon>Lachnospirales</taxon>
        <taxon>Lachnospiraceae</taxon>
        <taxon>Pseudobutyrivibrio</taxon>
    </lineage>
</organism>
<proteinExistence type="predicted"/>
<dbReference type="EMBL" id="FMWK01000019">
    <property type="protein sequence ID" value="SCZ81197.1"/>
    <property type="molecule type" value="Genomic_DNA"/>
</dbReference>
<evidence type="ECO:0000313" key="4">
    <source>
        <dbReference type="EMBL" id="SCZ81197.1"/>
    </source>
</evidence>
<accession>A0A1G5S4W4</accession>
<protein>
    <submittedName>
        <fullName evidence="4">CTP:phosphocholine cytidylyltransferase</fullName>
    </submittedName>
</protein>
<evidence type="ECO:0000256" key="1">
    <source>
        <dbReference type="ARBA" id="ARBA00022679"/>
    </source>
</evidence>
<name>A0A1G5S4W4_PSEXY</name>
<dbReference type="PANTHER" id="PTHR43584:SF5">
    <property type="entry name" value="PROTEIN LICC"/>
    <property type="match status" value="1"/>
</dbReference>
<gene>
    <name evidence="4" type="ORF">SAMN02910350_02686</name>
</gene>
<evidence type="ECO:0000313" key="5">
    <source>
        <dbReference type="Proteomes" id="UP000199428"/>
    </source>
</evidence>
<dbReference type="Proteomes" id="UP000199428">
    <property type="component" value="Unassembled WGS sequence"/>
</dbReference>
<dbReference type="InterPro" id="IPR005835">
    <property type="entry name" value="NTP_transferase_dom"/>
</dbReference>
<dbReference type="Pfam" id="PF00483">
    <property type="entry name" value="NTP_transferase"/>
    <property type="match status" value="1"/>
</dbReference>
<dbReference type="Gene3D" id="3.90.550.10">
    <property type="entry name" value="Spore Coat Polysaccharide Biosynthesis Protein SpsA, Chain A"/>
    <property type="match status" value="1"/>
</dbReference>